<dbReference type="AlphaFoldDB" id="A0AAN9M924"/>
<accession>A0AAN9M924</accession>
<dbReference type="Proteomes" id="UP001367508">
    <property type="component" value="Unassembled WGS sequence"/>
</dbReference>
<name>A0AAN9M924_CANGL</name>
<dbReference type="EMBL" id="JAYMYQ010000002">
    <property type="protein sequence ID" value="KAK7350039.1"/>
    <property type="molecule type" value="Genomic_DNA"/>
</dbReference>
<proteinExistence type="predicted"/>
<evidence type="ECO:0000313" key="2">
    <source>
        <dbReference type="EMBL" id="KAK7350039.1"/>
    </source>
</evidence>
<comment type="caution">
    <text evidence="2">The sequence shown here is derived from an EMBL/GenBank/DDBJ whole genome shotgun (WGS) entry which is preliminary data.</text>
</comment>
<protein>
    <submittedName>
        <fullName evidence="2">Uncharacterized protein</fullName>
    </submittedName>
</protein>
<reference evidence="2 3" key="1">
    <citation type="submission" date="2024-01" db="EMBL/GenBank/DDBJ databases">
        <title>The genomes of 5 underutilized Papilionoideae crops provide insights into root nodulation and disease resistanc.</title>
        <authorList>
            <person name="Jiang F."/>
        </authorList>
    </citation>
    <scope>NUCLEOTIDE SEQUENCE [LARGE SCALE GENOMIC DNA]</scope>
    <source>
        <strain evidence="2">LVBAO_FW01</strain>
        <tissue evidence="2">Leaves</tissue>
    </source>
</reference>
<organism evidence="2 3">
    <name type="scientific">Canavalia gladiata</name>
    <name type="common">Sword bean</name>
    <name type="synonym">Dolichos gladiatus</name>
    <dbReference type="NCBI Taxonomy" id="3824"/>
    <lineage>
        <taxon>Eukaryota</taxon>
        <taxon>Viridiplantae</taxon>
        <taxon>Streptophyta</taxon>
        <taxon>Embryophyta</taxon>
        <taxon>Tracheophyta</taxon>
        <taxon>Spermatophyta</taxon>
        <taxon>Magnoliopsida</taxon>
        <taxon>eudicotyledons</taxon>
        <taxon>Gunneridae</taxon>
        <taxon>Pentapetalae</taxon>
        <taxon>rosids</taxon>
        <taxon>fabids</taxon>
        <taxon>Fabales</taxon>
        <taxon>Fabaceae</taxon>
        <taxon>Papilionoideae</taxon>
        <taxon>50 kb inversion clade</taxon>
        <taxon>NPAAA clade</taxon>
        <taxon>indigoferoid/millettioid clade</taxon>
        <taxon>Phaseoleae</taxon>
        <taxon>Canavalia</taxon>
    </lineage>
</organism>
<sequence length="111" mass="11921">MNSLFLHNVNPLAHFFFHSHTKTPLPFPLINSLQKSITIVTHAYDITLKLISSLSYVTLATSSLMDSPTMLSSHSKAPLNASVTSSTSPPTLTATPSFSSPNGFSMSIANI</sequence>
<feature type="region of interest" description="Disordered" evidence="1">
    <location>
        <begin position="67"/>
        <end position="102"/>
    </location>
</feature>
<keyword evidence="3" id="KW-1185">Reference proteome</keyword>
<feature type="compositionally biased region" description="Low complexity" evidence="1">
    <location>
        <begin position="82"/>
        <end position="101"/>
    </location>
</feature>
<evidence type="ECO:0000313" key="3">
    <source>
        <dbReference type="Proteomes" id="UP001367508"/>
    </source>
</evidence>
<evidence type="ECO:0000256" key="1">
    <source>
        <dbReference type="SAM" id="MobiDB-lite"/>
    </source>
</evidence>
<gene>
    <name evidence="2" type="ORF">VNO77_08080</name>
</gene>